<evidence type="ECO:0000256" key="1">
    <source>
        <dbReference type="SAM" id="MobiDB-lite"/>
    </source>
</evidence>
<reference evidence="4" key="1">
    <citation type="journal article" date="2011" name="Science">
        <title>The plant cell wall-decomposing machinery underlies the functional diversity of forest fungi.</title>
        <authorList>
            <person name="Eastwood D.C."/>
            <person name="Floudas D."/>
            <person name="Binder M."/>
            <person name="Majcherczyk A."/>
            <person name="Schneider P."/>
            <person name="Aerts A."/>
            <person name="Asiegbu F.O."/>
            <person name="Baker S.E."/>
            <person name="Barry K."/>
            <person name="Bendiksby M."/>
            <person name="Blumentritt M."/>
            <person name="Coutinho P.M."/>
            <person name="Cullen D."/>
            <person name="de Vries R.P."/>
            <person name="Gathman A."/>
            <person name="Goodell B."/>
            <person name="Henrissat B."/>
            <person name="Ihrmark K."/>
            <person name="Kauserud H."/>
            <person name="Kohler A."/>
            <person name="LaButti K."/>
            <person name="Lapidus A."/>
            <person name="Lavin J.L."/>
            <person name="Lee Y.-H."/>
            <person name="Lindquist E."/>
            <person name="Lilly W."/>
            <person name="Lucas S."/>
            <person name="Morin E."/>
            <person name="Murat C."/>
            <person name="Oguiza J.A."/>
            <person name="Park J."/>
            <person name="Pisabarro A.G."/>
            <person name="Riley R."/>
            <person name="Rosling A."/>
            <person name="Salamov A."/>
            <person name="Schmidt O."/>
            <person name="Schmutz J."/>
            <person name="Skrede I."/>
            <person name="Stenlid J."/>
            <person name="Wiebenga A."/>
            <person name="Xie X."/>
            <person name="Kuees U."/>
            <person name="Hibbett D.S."/>
            <person name="Hoffmeister D."/>
            <person name="Hoegberg N."/>
            <person name="Martin F."/>
            <person name="Grigoriev I.V."/>
            <person name="Watkinson S.C."/>
        </authorList>
    </citation>
    <scope>NUCLEOTIDE SEQUENCE [LARGE SCALE GENOMIC DNA]</scope>
    <source>
        <strain evidence="4">strain S7.3</strain>
    </source>
</reference>
<dbReference type="InParanoid" id="F8QA80"/>
<proteinExistence type="predicted"/>
<dbReference type="HOGENOM" id="CLU_105679_0_0_1"/>
<dbReference type="EMBL" id="GL945487">
    <property type="protein sequence ID" value="EGN94670.1"/>
    <property type="molecule type" value="Genomic_DNA"/>
</dbReference>
<protein>
    <recommendedName>
        <fullName evidence="2">Retroviral polymerase SH3-like domain-containing protein</fullName>
    </recommendedName>
</protein>
<gene>
    <name evidence="3" type="ORF">SERLA73DRAFT_114111</name>
</gene>
<dbReference type="InterPro" id="IPR057670">
    <property type="entry name" value="SH3_retrovirus"/>
</dbReference>
<feature type="domain" description="Retroviral polymerase SH3-like" evidence="2">
    <location>
        <begin position="2"/>
        <end position="43"/>
    </location>
</feature>
<evidence type="ECO:0000259" key="2">
    <source>
        <dbReference type="Pfam" id="PF25597"/>
    </source>
</evidence>
<organism evidence="4">
    <name type="scientific">Serpula lacrymans var. lacrymans (strain S7.3)</name>
    <name type="common">Dry rot fungus</name>
    <dbReference type="NCBI Taxonomy" id="936435"/>
    <lineage>
        <taxon>Eukaryota</taxon>
        <taxon>Fungi</taxon>
        <taxon>Dikarya</taxon>
        <taxon>Basidiomycota</taxon>
        <taxon>Agaricomycotina</taxon>
        <taxon>Agaricomycetes</taxon>
        <taxon>Agaricomycetidae</taxon>
        <taxon>Boletales</taxon>
        <taxon>Coniophorineae</taxon>
        <taxon>Serpulaceae</taxon>
        <taxon>Serpula</taxon>
    </lineage>
</organism>
<feature type="compositionally biased region" description="Acidic residues" evidence="1">
    <location>
        <begin position="153"/>
        <end position="162"/>
    </location>
</feature>
<dbReference type="Proteomes" id="UP000008063">
    <property type="component" value="Unassembled WGS sequence"/>
</dbReference>
<dbReference type="Pfam" id="PF25597">
    <property type="entry name" value="SH3_retrovirus"/>
    <property type="match status" value="1"/>
</dbReference>
<name>F8QA80_SERL3</name>
<feature type="compositionally biased region" description="Pro residues" evidence="1">
    <location>
        <begin position="105"/>
        <end position="123"/>
    </location>
</feature>
<dbReference type="AlphaFoldDB" id="F8QA80"/>
<accession>F8QA80</accession>
<keyword evidence="4" id="KW-1185">Reference proteome</keyword>
<feature type="region of interest" description="Disordered" evidence="1">
    <location>
        <begin position="39"/>
        <end position="162"/>
    </location>
</feature>
<sequence>MEKCVFIGYPEGYKGWKFYNPTIKRTVISERADFDERYFPGLKRSSDNVPPPPPTPPLLSMPLGLVEDVPAPGPGGDMGPPAALQQPQPLPDNGPHLDVDAKPPVNQPPELPNHPPHRSPSPDLPIALRRPVRARRPPRPWWLQHRQPTPAIESDDSDSEAV</sequence>
<evidence type="ECO:0000313" key="4">
    <source>
        <dbReference type="Proteomes" id="UP000008063"/>
    </source>
</evidence>
<evidence type="ECO:0000313" key="3">
    <source>
        <dbReference type="EMBL" id="EGN94670.1"/>
    </source>
</evidence>
<feature type="compositionally biased region" description="Pro residues" evidence="1">
    <location>
        <begin position="49"/>
        <end position="59"/>
    </location>
</feature>
<dbReference type="OrthoDB" id="3243429at2759"/>